<sequence length="32" mass="3506">MHESLNVILPHFIEASIRSPLSSIALLGIAFE</sequence>
<proteinExistence type="predicted"/>
<evidence type="ECO:0000313" key="1">
    <source>
        <dbReference type="EMBL" id="DAF52795.1"/>
    </source>
</evidence>
<organism evidence="1">
    <name type="scientific">Siphoviridae sp. ctqSm5</name>
    <dbReference type="NCBI Taxonomy" id="2827949"/>
    <lineage>
        <taxon>Viruses</taxon>
        <taxon>Duplodnaviria</taxon>
        <taxon>Heunggongvirae</taxon>
        <taxon>Uroviricota</taxon>
        <taxon>Caudoviricetes</taxon>
    </lineage>
</organism>
<reference evidence="1" key="1">
    <citation type="journal article" date="2021" name="Proc. Natl. Acad. Sci. U.S.A.">
        <title>A Catalog of Tens of Thousands of Viruses from Human Metagenomes Reveals Hidden Associations with Chronic Diseases.</title>
        <authorList>
            <person name="Tisza M.J."/>
            <person name="Buck C.B."/>
        </authorList>
    </citation>
    <scope>NUCLEOTIDE SEQUENCE</scope>
    <source>
        <strain evidence="1">CtqSm5</strain>
    </source>
</reference>
<name>A0A8S5SPR4_9CAUD</name>
<dbReference type="EMBL" id="BK032642">
    <property type="protein sequence ID" value="DAF52795.1"/>
    <property type="molecule type" value="Genomic_DNA"/>
</dbReference>
<protein>
    <submittedName>
        <fullName evidence="1">Uncharacterized protein</fullName>
    </submittedName>
</protein>
<accession>A0A8S5SPR4</accession>